<protein>
    <recommendedName>
        <fullName evidence="5">DUF3515 domain-containing protein</fullName>
    </recommendedName>
</protein>
<feature type="region of interest" description="Disordered" evidence="1">
    <location>
        <begin position="89"/>
        <end position="110"/>
    </location>
</feature>
<feature type="compositionally biased region" description="Pro residues" evidence="1">
    <location>
        <begin position="91"/>
        <end position="101"/>
    </location>
</feature>
<keyword evidence="2" id="KW-0812">Transmembrane</keyword>
<name>A0A1C5IAH7_9ACTN</name>
<evidence type="ECO:0008006" key="5">
    <source>
        <dbReference type="Google" id="ProtNLM"/>
    </source>
</evidence>
<dbReference type="EMBL" id="LT607752">
    <property type="protein sequence ID" value="SCG55287.1"/>
    <property type="molecule type" value="Genomic_DNA"/>
</dbReference>
<feature type="compositionally biased region" description="Low complexity" evidence="1">
    <location>
        <begin position="8"/>
        <end position="26"/>
    </location>
</feature>
<dbReference type="AlphaFoldDB" id="A0A1C5IAH7"/>
<dbReference type="InterPro" id="IPR021903">
    <property type="entry name" value="DUF3515"/>
</dbReference>
<feature type="region of interest" description="Disordered" evidence="1">
    <location>
        <begin position="1"/>
        <end position="58"/>
    </location>
</feature>
<keyword evidence="2" id="KW-0472">Membrane</keyword>
<gene>
    <name evidence="3" type="ORF">GA0070623_2326</name>
</gene>
<feature type="transmembrane region" description="Helical" evidence="2">
    <location>
        <begin position="66"/>
        <end position="87"/>
    </location>
</feature>
<dbReference type="Proteomes" id="UP000198226">
    <property type="component" value="Chromosome I"/>
</dbReference>
<evidence type="ECO:0000256" key="2">
    <source>
        <dbReference type="SAM" id="Phobius"/>
    </source>
</evidence>
<dbReference type="RefSeq" id="WP_407937977.1">
    <property type="nucleotide sequence ID" value="NZ_LT607752.1"/>
</dbReference>
<dbReference type="Pfam" id="PF12028">
    <property type="entry name" value="DUF3515"/>
    <property type="match status" value="1"/>
</dbReference>
<sequence>MDEKTSFPQTPTDAAPAAGPARQVPASAEPTTGLADRSGPTTRRVADRSAATDGKRAGWDRSTRRAALLATLVAVPVTVAVAGFTVARLSPEPPTAAPGPSPTSLRPQSGAPVEMAAPALAERPGVVCRALVSQLPATVRELAQRPVTAGPEQNAAYGDPALTVACGGPEPTIEPTADVWTVNRVCWYAAERPDATVLTTLDRETAVTVTVPRAYEGPLQWLSPISDAVVASVPSGGESPAGCRG</sequence>
<keyword evidence="4" id="KW-1185">Reference proteome</keyword>
<evidence type="ECO:0000313" key="4">
    <source>
        <dbReference type="Proteomes" id="UP000198226"/>
    </source>
</evidence>
<keyword evidence="2" id="KW-1133">Transmembrane helix</keyword>
<reference evidence="4" key="1">
    <citation type="submission" date="2016-06" db="EMBL/GenBank/DDBJ databases">
        <authorList>
            <person name="Varghese N."/>
            <person name="Submissions Spin"/>
        </authorList>
    </citation>
    <scope>NUCLEOTIDE SEQUENCE [LARGE SCALE GENOMIC DNA]</scope>
    <source>
        <strain evidence="4">DSM 44983</strain>
    </source>
</reference>
<organism evidence="3 4">
    <name type="scientific">Micromonospora rifamycinica</name>
    <dbReference type="NCBI Taxonomy" id="291594"/>
    <lineage>
        <taxon>Bacteria</taxon>
        <taxon>Bacillati</taxon>
        <taxon>Actinomycetota</taxon>
        <taxon>Actinomycetes</taxon>
        <taxon>Micromonosporales</taxon>
        <taxon>Micromonosporaceae</taxon>
        <taxon>Micromonospora</taxon>
    </lineage>
</organism>
<evidence type="ECO:0000313" key="3">
    <source>
        <dbReference type="EMBL" id="SCG55287.1"/>
    </source>
</evidence>
<proteinExistence type="predicted"/>
<evidence type="ECO:0000256" key="1">
    <source>
        <dbReference type="SAM" id="MobiDB-lite"/>
    </source>
</evidence>
<accession>A0A1C5IAH7</accession>